<protein>
    <recommendedName>
        <fullName evidence="2">Maspardin</fullName>
    </recommendedName>
</protein>
<evidence type="ECO:0000313" key="5">
    <source>
        <dbReference type="EMBL" id="CEL97992.1"/>
    </source>
</evidence>
<dbReference type="OMA" id="CYVQPQK"/>
<reference evidence="5 6" key="1">
    <citation type="submission" date="2014-11" db="EMBL/GenBank/DDBJ databases">
        <authorList>
            <person name="Zhu J."/>
            <person name="Qi W."/>
            <person name="Song R."/>
        </authorList>
    </citation>
    <scope>NUCLEOTIDE SEQUENCE [LARGE SCALE GENOMIC DNA]</scope>
</reference>
<evidence type="ECO:0000256" key="2">
    <source>
        <dbReference type="ARBA" id="ARBA00020148"/>
    </source>
</evidence>
<organism evidence="5 6">
    <name type="scientific">Vitrella brassicaformis (strain CCMP3155)</name>
    <dbReference type="NCBI Taxonomy" id="1169540"/>
    <lineage>
        <taxon>Eukaryota</taxon>
        <taxon>Sar</taxon>
        <taxon>Alveolata</taxon>
        <taxon>Colpodellida</taxon>
        <taxon>Vitrellaceae</taxon>
        <taxon>Vitrella</taxon>
    </lineage>
</organism>
<comment type="subcellular location">
    <subcellularLocation>
        <location evidence="1">Cytoplasm</location>
    </subcellularLocation>
</comment>
<keyword evidence="6" id="KW-1185">Reference proteome</keyword>
<sequence length="323" mass="35789">MKISLPRCSQQSVWSYFELPGDRSDSRAREEPLVFVHGTSGTASCFFLQMEELAKKGYRVISCQYAACKDVRDWVKSFDRFLDALSITKAHLFGAQLGGFLVQSYAASHPGRVCSLILCNAFSSTAHFADATPWLSLIAYLPGMVVRRLALEAFPRWDKIGTDMCQKEAAAFMHHQLSSVPTKDLVSRLTLNCTANSVPSVLPTDQKRITLLHVADKTHIPEALTQDVKKRYPRARVAELKSGGDFPYLSRPDDVTLHIVVHLRAAGVFPQAHLTTRHDKVTHNGVGAGAVGGSVSSRCGCLSDEERAARKRKQMEWKNPFAD</sequence>
<evidence type="ECO:0000256" key="1">
    <source>
        <dbReference type="ARBA" id="ARBA00004496"/>
    </source>
</evidence>
<evidence type="ECO:0000259" key="4">
    <source>
        <dbReference type="Pfam" id="PF12697"/>
    </source>
</evidence>
<dbReference type="InterPro" id="IPR000073">
    <property type="entry name" value="AB_hydrolase_1"/>
</dbReference>
<dbReference type="Proteomes" id="UP000041254">
    <property type="component" value="Unassembled WGS sequence"/>
</dbReference>
<proteinExistence type="predicted"/>
<dbReference type="STRING" id="1169540.A0A0G4ELZ1"/>
<keyword evidence="3" id="KW-0963">Cytoplasm</keyword>
<dbReference type="GO" id="GO:0005737">
    <property type="term" value="C:cytoplasm"/>
    <property type="evidence" value="ECO:0007669"/>
    <property type="project" value="UniProtKB-SubCell"/>
</dbReference>
<dbReference type="SUPFAM" id="SSF53474">
    <property type="entry name" value="alpha/beta-Hydrolases"/>
    <property type="match status" value="1"/>
</dbReference>
<evidence type="ECO:0000256" key="3">
    <source>
        <dbReference type="ARBA" id="ARBA00022490"/>
    </source>
</evidence>
<dbReference type="InParanoid" id="A0A0G4ELZ1"/>
<evidence type="ECO:0000313" key="6">
    <source>
        <dbReference type="Proteomes" id="UP000041254"/>
    </source>
</evidence>
<dbReference type="InterPro" id="IPR026151">
    <property type="entry name" value="Maspardin"/>
</dbReference>
<accession>A0A0G4ELZ1</accession>
<dbReference type="Pfam" id="PF12697">
    <property type="entry name" value="Abhydrolase_6"/>
    <property type="match status" value="1"/>
</dbReference>
<feature type="domain" description="AB hydrolase-1" evidence="4">
    <location>
        <begin position="33"/>
        <end position="255"/>
    </location>
</feature>
<dbReference type="EMBL" id="CDMY01000260">
    <property type="protein sequence ID" value="CEL97992.1"/>
    <property type="molecule type" value="Genomic_DNA"/>
</dbReference>
<dbReference type="VEuPathDB" id="CryptoDB:Vbra_12439"/>
<name>A0A0G4ELZ1_VITBC</name>
<dbReference type="PANTHER" id="PTHR15913">
    <property type="entry name" value="ACID CLUSTER PROTEIN 33"/>
    <property type="match status" value="1"/>
</dbReference>
<dbReference type="AlphaFoldDB" id="A0A0G4ELZ1"/>
<gene>
    <name evidence="5" type="ORF">Vbra_12439</name>
</gene>
<dbReference type="PhylomeDB" id="A0A0G4ELZ1"/>
<dbReference type="Gene3D" id="3.40.50.1820">
    <property type="entry name" value="alpha/beta hydrolase"/>
    <property type="match status" value="1"/>
</dbReference>
<dbReference type="PANTHER" id="PTHR15913:SF0">
    <property type="entry name" value="MASPARDIN"/>
    <property type="match status" value="1"/>
</dbReference>
<dbReference type="InterPro" id="IPR029058">
    <property type="entry name" value="AB_hydrolase_fold"/>
</dbReference>
<dbReference type="OrthoDB" id="10264550at2759"/>